<dbReference type="Pfam" id="PF01548">
    <property type="entry name" value="DEDD_Tnp_IS110"/>
    <property type="match status" value="1"/>
</dbReference>
<dbReference type="RefSeq" id="WP_008150990.1">
    <property type="nucleotide sequence ID" value="NZ_CP102285.1"/>
</dbReference>
<dbReference type="InterPro" id="IPR047650">
    <property type="entry name" value="Transpos_IS110"/>
</dbReference>
<evidence type="ECO:0000259" key="3">
    <source>
        <dbReference type="Pfam" id="PF02371"/>
    </source>
</evidence>
<dbReference type="InterPro" id="IPR003346">
    <property type="entry name" value="Transposase_20"/>
</dbReference>
<organism evidence="4 5">
    <name type="scientific">Parabacteroides johnsonii DSM 18315</name>
    <dbReference type="NCBI Taxonomy" id="537006"/>
    <lineage>
        <taxon>Bacteria</taxon>
        <taxon>Pseudomonadati</taxon>
        <taxon>Bacteroidota</taxon>
        <taxon>Bacteroidia</taxon>
        <taxon>Bacteroidales</taxon>
        <taxon>Tannerellaceae</taxon>
        <taxon>Parabacteroides</taxon>
    </lineage>
</organism>
<dbReference type="GO" id="GO:0004803">
    <property type="term" value="F:transposase activity"/>
    <property type="evidence" value="ECO:0007669"/>
    <property type="project" value="InterPro"/>
</dbReference>
<evidence type="ECO:0000313" key="4">
    <source>
        <dbReference type="EMBL" id="EEC95542.1"/>
    </source>
</evidence>
<dbReference type="PANTHER" id="PTHR33055">
    <property type="entry name" value="TRANSPOSASE FOR INSERTION SEQUENCE ELEMENT IS1111A"/>
    <property type="match status" value="1"/>
</dbReference>
<reference evidence="4 5" key="1">
    <citation type="submission" date="2008-10" db="EMBL/GenBank/DDBJ databases">
        <title>Draft genome sequence of Parabacteroides johnsonii (DSM 18315).</title>
        <authorList>
            <person name="Sudarsanam P."/>
            <person name="Ley R."/>
            <person name="Guruge J."/>
            <person name="Turnbaugh P.J."/>
            <person name="Mahowald M."/>
            <person name="Liep D."/>
            <person name="Gordon J."/>
        </authorList>
    </citation>
    <scope>NUCLEOTIDE SEQUENCE [LARGE SCALE GENOMIC DNA]</scope>
    <source>
        <strain evidence="4 5">DSM 18315</strain>
    </source>
</reference>
<dbReference type="GO" id="GO:0003677">
    <property type="term" value="F:DNA binding"/>
    <property type="evidence" value="ECO:0007669"/>
    <property type="project" value="InterPro"/>
</dbReference>
<feature type="coiled-coil region" evidence="1">
    <location>
        <begin position="173"/>
        <end position="207"/>
    </location>
</feature>
<dbReference type="AlphaFoldDB" id="B7BDF0"/>
<protein>
    <submittedName>
        <fullName evidence="4">Transposase, IS116/IS110/IS902 family</fullName>
    </submittedName>
</protein>
<dbReference type="Pfam" id="PF02371">
    <property type="entry name" value="Transposase_20"/>
    <property type="match status" value="1"/>
</dbReference>
<dbReference type="GO" id="GO:0006313">
    <property type="term" value="P:DNA transposition"/>
    <property type="evidence" value="ECO:0007669"/>
    <property type="project" value="InterPro"/>
</dbReference>
<gene>
    <name evidence="4" type="ORF">PRABACTJOHN_03072</name>
</gene>
<accession>B7BDF0</accession>
<evidence type="ECO:0000259" key="2">
    <source>
        <dbReference type="Pfam" id="PF01548"/>
    </source>
</evidence>
<dbReference type="Proteomes" id="UP000005510">
    <property type="component" value="Unassembled WGS sequence"/>
</dbReference>
<dbReference type="InterPro" id="IPR002525">
    <property type="entry name" value="Transp_IS110-like_N"/>
</dbReference>
<dbReference type="NCBIfam" id="NF033542">
    <property type="entry name" value="transpos_IS110"/>
    <property type="match status" value="1"/>
</dbReference>
<feature type="domain" description="Transposase IS116/IS110/IS902 C-terminal" evidence="3">
    <location>
        <begin position="209"/>
        <end position="295"/>
    </location>
</feature>
<dbReference type="HOGENOM" id="CLU_036902_5_0_10"/>
<evidence type="ECO:0000313" key="5">
    <source>
        <dbReference type="Proteomes" id="UP000005510"/>
    </source>
</evidence>
<dbReference type="EMBL" id="ABYH01000333">
    <property type="protein sequence ID" value="EEC95542.1"/>
    <property type="molecule type" value="Genomic_DNA"/>
</dbReference>
<feature type="domain" description="Transposase IS110-like N-terminal" evidence="2">
    <location>
        <begin position="6"/>
        <end position="152"/>
    </location>
</feature>
<name>B7BDF0_9BACT</name>
<sequence length="332" mass="37819">MNKLFIGIDFSKKKVDVSVIEKENMSSGVHREFSNDVAGHESLLAWLCESYPQTGKDQMLFCGENTGLYSVCLSNTLAHEGYTLWLEHPYSIKHSSGMQRGKNDKSDSLLIAQYACRFEDMAKVYAPNTETIRALHSFFTFRDLLVKMKNEALVHAKELHSVLKGNRATDYIYQHSLTQVKNLTREIKDVEKEIMDLINSEEEIKNNYERITSIKGVAFVNALALIVYTENFTCFDDPRKLACYAGVVPFQRTSGSSVKGNAKTSGFANKKLNTLLTQAARTAAIHDPILREYYRRKREEGKHHNLVINNIRNKLIHRICALVRNQTFDQAA</sequence>
<evidence type="ECO:0000256" key="1">
    <source>
        <dbReference type="SAM" id="Coils"/>
    </source>
</evidence>
<keyword evidence="1" id="KW-0175">Coiled coil</keyword>
<dbReference type="PANTHER" id="PTHR33055:SF3">
    <property type="entry name" value="PUTATIVE TRANSPOSASE FOR IS117-RELATED"/>
    <property type="match status" value="1"/>
</dbReference>
<comment type="caution">
    <text evidence="4">The sequence shown here is derived from an EMBL/GenBank/DDBJ whole genome shotgun (WGS) entry which is preliminary data.</text>
</comment>
<dbReference type="GeneID" id="93408711"/>
<proteinExistence type="predicted"/>
<reference evidence="4 5" key="2">
    <citation type="submission" date="2008-10" db="EMBL/GenBank/DDBJ databases">
        <authorList>
            <person name="Fulton L."/>
            <person name="Clifton S."/>
            <person name="Fulton B."/>
            <person name="Xu J."/>
            <person name="Minx P."/>
            <person name="Pepin K.H."/>
            <person name="Johnson M."/>
            <person name="Bhonagiri V."/>
            <person name="Nash W.E."/>
            <person name="Mardis E.R."/>
            <person name="Wilson R.K."/>
        </authorList>
    </citation>
    <scope>NUCLEOTIDE SEQUENCE [LARGE SCALE GENOMIC DNA]</scope>
    <source>
        <strain evidence="4 5">DSM 18315</strain>
    </source>
</reference>